<dbReference type="NCBIfam" id="TIGR04128">
    <property type="entry name" value="exoso_Fjoh_1448"/>
    <property type="match status" value="1"/>
</dbReference>
<name>A0ABT4S3L7_9FLAO</name>
<evidence type="ECO:0000256" key="4">
    <source>
        <dbReference type="ARBA" id="ARBA00022692"/>
    </source>
</evidence>
<feature type="transmembrane region" description="Helical" evidence="8">
    <location>
        <begin position="111"/>
        <end position="140"/>
    </location>
</feature>
<evidence type="ECO:0000313" key="9">
    <source>
        <dbReference type="EMBL" id="MDA0178375.1"/>
    </source>
</evidence>
<comment type="caution">
    <text evidence="9">The sequence shown here is derived from an EMBL/GenBank/DDBJ whole genome shotgun (WGS) entry which is preliminary data.</text>
</comment>
<evidence type="ECO:0000256" key="6">
    <source>
        <dbReference type="ARBA" id="ARBA00022989"/>
    </source>
</evidence>
<evidence type="ECO:0000256" key="5">
    <source>
        <dbReference type="ARBA" id="ARBA00022801"/>
    </source>
</evidence>
<feature type="transmembrane region" description="Helical" evidence="8">
    <location>
        <begin position="80"/>
        <end position="104"/>
    </location>
</feature>
<gene>
    <name evidence="9" type="primary">xrtF</name>
    <name evidence="9" type="ORF">OOZ35_12810</name>
</gene>
<accession>A0ABT4S3L7</accession>
<dbReference type="InterPro" id="IPR019127">
    <property type="entry name" value="Exosortase"/>
</dbReference>
<evidence type="ECO:0000256" key="7">
    <source>
        <dbReference type="ARBA" id="ARBA00023136"/>
    </source>
</evidence>
<keyword evidence="3" id="KW-0645">Protease</keyword>
<reference evidence="9" key="1">
    <citation type="submission" date="2022-11" db="EMBL/GenBank/DDBJ databases">
        <title>Refractory cell wall polysaccharides provide important carbon source for microbial heterotrophs in the hadal ocean.</title>
        <authorList>
            <person name="Zhu X."/>
        </authorList>
    </citation>
    <scope>NUCLEOTIDE SEQUENCE</scope>
    <source>
        <strain evidence="9">MTRN7</strain>
    </source>
</reference>
<keyword evidence="7 8" id="KW-0472">Membrane</keyword>
<dbReference type="Pfam" id="PF09721">
    <property type="entry name" value="Exosortase_EpsH"/>
    <property type="match status" value="1"/>
</dbReference>
<keyword evidence="4 8" id="KW-0812">Transmembrane</keyword>
<evidence type="ECO:0000256" key="8">
    <source>
        <dbReference type="SAM" id="Phobius"/>
    </source>
</evidence>
<evidence type="ECO:0000256" key="2">
    <source>
        <dbReference type="ARBA" id="ARBA00022475"/>
    </source>
</evidence>
<dbReference type="Proteomes" id="UP001149142">
    <property type="component" value="Unassembled WGS sequence"/>
</dbReference>
<feature type="transmembrane region" description="Helical" evidence="8">
    <location>
        <begin position="7"/>
        <end position="28"/>
    </location>
</feature>
<evidence type="ECO:0000256" key="1">
    <source>
        <dbReference type="ARBA" id="ARBA00004651"/>
    </source>
</evidence>
<feature type="transmembrane region" description="Helical" evidence="8">
    <location>
        <begin position="146"/>
        <end position="167"/>
    </location>
</feature>
<comment type="subcellular location">
    <subcellularLocation>
        <location evidence="1">Cell membrane</location>
        <topology evidence="1">Multi-pass membrane protein</topology>
    </subcellularLocation>
</comment>
<sequence length="180" mass="20705">MNKYKPVVKFIFTFLAVYGLMSFAYSYYLNAAKSGMYFPDYLTNLVAHQSETLLNGLGYDAKVLPHPDEPSMKMLVNNKYVARVIEGCNGASVIILFVAFVVAFSDKFKPTFIYIFSGAVLIYAVNLIRIVVLAIGLYHYPWREELLHSVIFPGMIYGMVFLLWMFWVKRFSDNKVKDEN</sequence>
<dbReference type="EMBL" id="JAPFGC010000002">
    <property type="protein sequence ID" value="MDA0178375.1"/>
    <property type="molecule type" value="Genomic_DNA"/>
</dbReference>
<keyword evidence="2" id="KW-1003">Cell membrane</keyword>
<evidence type="ECO:0000313" key="10">
    <source>
        <dbReference type="Proteomes" id="UP001149142"/>
    </source>
</evidence>
<proteinExistence type="predicted"/>
<dbReference type="InterPro" id="IPR026323">
    <property type="entry name" value="Exosortase-related_prot_XrtF"/>
</dbReference>
<keyword evidence="6 8" id="KW-1133">Transmembrane helix</keyword>
<keyword evidence="5" id="KW-0378">Hydrolase</keyword>
<evidence type="ECO:0000256" key="3">
    <source>
        <dbReference type="ARBA" id="ARBA00022670"/>
    </source>
</evidence>
<keyword evidence="10" id="KW-1185">Reference proteome</keyword>
<dbReference type="RefSeq" id="WP_270005750.1">
    <property type="nucleotide sequence ID" value="NZ_JAPFGC010000002.1"/>
</dbReference>
<dbReference type="NCBIfam" id="TIGR04178">
    <property type="entry name" value="exo_archaeo"/>
    <property type="match status" value="1"/>
</dbReference>
<organism evidence="9 10">
    <name type="scientific">Mesoflavibacter profundi</name>
    <dbReference type="NCBI Taxonomy" id="2708110"/>
    <lineage>
        <taxon>Bacteria</taxon>
        <taxon>Pseudomonadati</taxon>
        <taxon>Bacteroidota</taxon>
        <taxon>Flavobacteriia</taxon>
        <taxon>Flavobacteriales</taxon>
        <taxon>Flavobacteriaceae</taxon>
        <taxon>Mesoflavibacter</taxon>
    </lineage>
</organism>
<dbReference type="InterPro" id="IPR026392">
    <property type="entry name" value="Exo/Archaeosortase_dom"/>
</dbReference>
<protein>
    <submittedName>
        <fullName evidence="9">Exosortase family protein XrtF</fullName>
    </submittedName>
</protein>